<gene>
    <name evidence="2" type="ORF">O181_035179</name>
</gene>
<comment type="caution">
    <text evidence="2">The sequence shown here is derived from an EMBL/GenBank/DDBJ whole genome shotgun (WGS) entry which is preliminary data.</text>
</comment>
<feature type="region of interest" description="Disordered" evidence="1">
    <location>
        <begin position="94"/>
        <end position="143"/>
    </location>
</feature>
<dbReference type="AlphaFoldDB" id="A0A9Q3D289"/>
<evidence type="ECO:0000313" key="2">
    <source>
        <dbReference type="EMBL" id="MBW0495464.1"/>
    </source>
</evidence>
<sequence>MDMILAEANQSQKDKGVDRATRSLSGHLQSQTEPIQQCTSRQGVSNPSRPLEKLHELLTDCEKVSGPSQYSQVTEWMVATDGKKERDDFNKRMEEQKPSITQTIPKTKASGHQQQCQHEKAATSSGQGKRKITSNKSIQPGLQNPKYLTRCHVTCVSEVQNYDGNSE</sequence>
<feature type="compositionally biased region" description="Polar residues" evidence="1">
    <location>
        <begin position="98"/>
        <end position="127"/>
    </location>
</feature>
<reference evidence="2" key="1">
    <citation type="submission" date="2021-03" db="EMBL/GenBank/DDBJ databases">
        <title>Draft genome sequence of rust myrtle Austropuccinia psidii MF-1, a brazilian biotype.</title>
        <authorList>
            <person name="Quecine M.C."/>
            <person name="Pachon D.M.R."/>
            <person name="Bonatelli M.L."/>
            <person name="Correr F.H."/>
            <person name="Franceschini L.M."/>
            <person name="Leite T.F."/>
            <person name="Margarido G.R.A."/>
            <person name="Almeida C.A."/>
            <person name="Ferrarezi J.A."/>
            <person name="Labate C.A."/>
        </authorList>
    </citation>
    <scope>NUCLEOTIDE SEQUENCE</scope>
    <source>
        <strain evidence="2">MF-1</strain>
    </source>
</reference>
<evidence type="ECO:0000256" key="1">
    <source>
        <dbReference type="SAM" id="MobiDB-lite"/>
    </source>
</evidence>
<protein>
    <submittedName>
        <fullName evidence="2">Uncharacterized protein</fullName>
    </submittedName>
</protein>
<evidence type="ECO:0000313" key="3">
    <source>
        <dbReference type="Proteomes" id="UP000765509"/>
    </source>
</evidence>
<feature type="compositionally biased region" description="Basic and acidic residues" evidence="1">
    <location>
        <begin position="12"/>
        <end position="21"/>
    </location>
</feature>
<feature type="region of interest" description="Disordered" evidence="1">
    <location>
        <begin position="1"/>
        <end position="51"/>
    </location>
</feature>
<proteinExistence type="predicted"/>
<dbReference type="EMBL" id="AVOT02013110">
    <property type="protein sequence ID" value="MBW0495464.1"/>
    <property type="molecule type" value="Genomic_DNA"/>
</dbReference>
<dbReference type="Proteomes" id="UP000765509">
    <property type="component" value="Unassembled WGS sequence"/>
</dbReference>
<organism evidence="2 3">
    <name type="scientific">Austropuccinia psidii MF-1</name>
    <dbReference type="NCBI Taxonomy" id="1389203"/>
    <lineage>
        <taxon>Eukaryota</taxon>
        <taxon>Fungi</taxon>
        <taxon>Dikarya</taxon>
        <taxon>Basidiomycota</taxon>
        <taxon>Pucciniomycotina</taxon>
        <taxon>Pucciniomycetes</taxon>
        <taxon>Pucciniales</taxon>
        <taxon>Sphaerophragmiaceae</taxon>
        <taxon>Austropuccinia</taxon>
    </lineage>
</organism>
<name>A0A9Q3D289_9BASI</name>
<keyword evidence="3" id="KW-1185">Reference proteome</keyword>
<accession>A0A9Q3D289</accession>
<feature type="compositionally biased region" description="Polar residues" evidence="1">
    <location>
        <begin position="22"/>
        <end position="48"/>
    </location>
</feature>